<proteinExistence type="predicted"/>
<dbReference type="GO" id="GO:0005525">
    <property type="term" value="F:GTP binding"/>
    <property type="evidence" value="ECO:0007669"/>
    <property type="project" value="UniProtKB-KW"/>
</dbReference>
<dbReference type="InterPro" id="IPR009000">
    <property type="entry name" value="Transl_B-barrel_sf"/>
</dbReference>
<dbReference type="SUPFAM" id="SSF50447">
    <property type="entry name" value="Translation proteins"/>
    <property type="match status" value="1"/>
</dbReference>
<name>A0A1F5H4I3_9BACT</name>
<evidence type="ECO:0000259" key="1">
    <source>
        <dbReference type="Pfam" id="PF03144"/>
    </source>
</evidence>
<comment type="caution">
    <text evidence="2">The sequence shown here is derived from an EMBL/GenBank/DDBJ whole genome shotgun (WGS) entry which is preliminary data.</text>
</comment>
<feature type="domain" description="Translation elongation factor EFTu-like" evidence="1">
    <location>
        <begin position="18"/>
        <end position="72"/>
    </location>
</feature>
<evidence type="ECO:0000313" key="3">
    <source>
        <dbReference type="Proteomes" id="UP000177039"/>
    </source>
</evidence>
<dbReference type="EMBL" id="MFBT01000027">
    <property type="protein sequence ID" value="OGD98944.1"/>
    <property type="molecule type" value="Genomic_DNA"/>
</dbReference>
<dbReference type="Pfam" id="PF03144">
    <property type="entry name" value="GTP_EFTU_D2"/>
    <property type="match status" value="1"/>
</dbReference>
<dbReference type="GO" id="GO:0006412">
    <property type="term" value="P:translation"/>
    <property type="evidence" value="ECO:0007669"/>
    <property type="project" value="UniProtKB-KW"/>
</dbReference>
<organism evidence="2 3">
    <name type="scientific">Candidatus Curtissbacteria bacterium RIFCSPLOWO2_01_FULL_42_50</name>
    <dbReference type="NCBI Taxonomy" id="1797730"/>
    <lineage>
        <taxon>Bacteria</taxon>
        <taxon>Candidatus Curtissiibacteriota</taxon>
    </lineage>
</organism>
<sequence length="83" mass="9051">MADKKIGKVNHYYDKIAVAVVKLTGGDLKIGDTVKLIGKDGSEFSQEITSMQIEHANIEIAKKGDEFGLKVEKEVKTGSEVTK</sequence>
<dbReference type="Proteomes" id="UP000177039">
    <property type="component" value="Unassembled WGS sequence"/>
</dbReference>
<evidence type="ECO:0000313" key="2">
    <source>
        <dbReference type="EMBL" id="OGD98944.1"/>
    </source>
</evidence>
<accession>A0A1F5H4I3</accession>
<dbReference type="Gene3D" id="2.40.30.10">
    <property type="entry name" value="Translation factors"/>
    <property type="match status" value="1"/>
</dbReference>
<reference evidence="2 3" key="1">
    <citation type="journal article" date="2016" name="Nat. Commun.">
        <title>Thousands of microbial genomes shed light on interconnected biogeochemical processes in an aquifer system.</title>
        <authorList>
            <person name="Anantharaman K."/>
            <person name="Brown C.T."/>
            <person name="Hug L.A."/>
            <person name="Sharon I."/>
            <person name="Castelle C.J."/>
            <person name="Probst A.J."/>
            <person name="Thomas B.C."/>
            <person name="Singh A."/>
            <person name="Wilkins M.J."/>
            <person name="Karaoz U."/>
            <person name="Brodie E.L."/>
            <person name="Williams K.H."/>
            <person name="Hubbard S.S."/>
            <person name="Banfield J.F."/>
        </authorList>
    </citation>
    <scope>NUCLEOTIDE SEQUENCE [LARGE SCALE GENOMIC DNA]</scope>
</reference>
<dbReference type="InterPro" id="IPR004161">
    <property type="entry name" value="EFTu-like_2"/>
</dbReference>
<dbReference type="AlphaFoldDB" id="A0A1F5H4I3"/>
<protein>
    <recommendedName>
        <fullName evidence="1">Translation elongation factor EFTu-like domain-containing protein</fullName>
    </recommendedName>
</protein>
<gene>
    <name evidence="2" type="ORF">A3B54_01180</name>
</gene>